<feature type="region of interest" description="Disordered" evidence="1">
    <location>
        <begin position="1"/>
        <end position="123"/>
    </location>
</feature>
<proteinExistence type="predicted"/>
<dbReference type="InterPro" id="IPR027921">
    <property type="entry name" value="NOPCHAP1"/>
</dbReference>
<name>A0A7H8RDT7_TALRU</name>
<accession>A0A7H8RDT7</accession>
<dbReference type="Pfam" id="PF15370">
    <property type="entry name" value="NOPCHAP1"/>
    <property type="match status" value="1"/>
</dbReference>
<dbReference type="AlphaFoldDB" id="A0A7H8RDT7"/>
<dbReference type="EMBL" id="CP055903">
    <property type="protein sequence ID" value="QKX64158.1"/>
    <property type="molecule type" value="Genomic_DNA"/>
</dbReference>
<feature type="compositionally biased region" description="Low complexity" evidence="1">
    <location>
        <begin position="68"/>
        <end position="79"/>
    </location>
</feature>
<evidence type="ECO:0000256" key="1">
    <source>
        <dbReference type="SAM" id="MobiDB-lite"/>
    </source>
</evidence>
<dbReference type="OrthoDB" id="1112980at2759"/>
<evidence type="ECO:0000313" key="3">
    <source>
        <dbReference type="Proteomes" id="UP000509510"/>
    </source>
</evidence>
<evidence type="ECO:0000313" key="2">
    <source>
        <dbReference type="EMBL" id="QKX64158.1"/>
    </source>
</evidence>
<dbReference type="RefSeq" id="XP_035350332.1">
    <property type="nucleotide sequence ID" value="XM_035494439.1"/>
</dbReference>
<feature type="compositionally biased region" description="Acidic residues" evidence="1">
    <location>
        <begin position="185"/>
        <end position="198"/>
    </location>
</feature>
<dbReference type="GO" id="GO:0000492">
    <property type="term" value="P:box C/D snoRNP assembly"/>
    <property type="evidence" value="ECO:0007669"/>
    <property type="project" value="InterPro"/>
</dbReference>
<protein>
    <submittedName>
        <fullName evidence="2">Uncharacterized protein</fullName>
    </submittedName>
</protein>
<feature type="compositionally biased region" description="Basic and acidic residues" evidence="1">
    <location>
        <begin position="1"/>
        <end position="10"/>
    </location>
</feature>
<reference evidence="3" key="1">
    <citation type="submission" date="2020-06" db="EMBL/GenBank/DDBJ databases">
        <title>A chromosome-scale genome assembly of Talaromyces rugulosus W13939.</title>
        <authorList>
            <person name="Wang B."/>
            <person name="Guo L."/>
            <person name="Ye K."/>
            <person name="Wang L."/>
        </authorList>
    </citation>
    <scope>NUCLEOTIDE SEQUENCE [LARGE SCALE GENOMIC DNA]</scope>
    <source>
        <strain evidence="3">W13939</strain>
    </source>
</reference>
<feature type="region of interest" description="Disordered" evidence="1">
    <location>
        <begin position="174"/>
        <end position="238"/>
    </location>
</feature>
<feature type="compositionally biased region" description="Acidic residues" evidence="1">
    <location>
        <begin position="80"/>
        <end position="93"/>
    </location>
</feature>
<dbReference type="PANTHER" id="PTHR38489">
    <property type="entry name" value="HISTONE CHAPERONE DOMAIN-CONTAINING PROTEIN"/>
    <property type="match status" value="1"/>
</dbReference>
<feature type="compositionally biased region" description="Basic and acidic residues" evidence="1">
    <location>
        <begin position="223"/>
        <end position="238"/>
    </location>
</feature>
<dbReference type="KEGG" id="trg:TRUGW13939_11331"/>
<dbReference type="PANTHER" id="PTHR38489:SF1">
    <property type="entry name" value="HISTONE CHAPERONE DOMAIN-CONTAINING PROTEIN"/>
    <property type="match status" value="1"/>
</dbReference>
<gene>
    <name evidence="2" type="ORF">TRUGW13939_11331</name>
</gene>
<feature type="compositionally biased region" description="Acidic residues" evidence="1">
    <location>
        <begin position="57"/>
        <end position="67"/>
    </location>
</feature>
<dbReference type="Proteomes" id="UP000509510">
    <property type="component" value="Chromosome VI"/>
</dbReference>
<keyword evidence="3" id="KW-1185">Reference proteome</keyword>
<organism evidence="2 3">
    <name type="scientific">Talaromyces rugulosus</name>
    <name type="common">Penicillium rugulosum</name>
    <dbReference type="NCBI Taxonomy" id="121627"/>
    <lineage>
        <taxon>Eukaryota</taxon>
        <taxon>Fungi</taxon>
        <taxon>Dikarya</taxon>
        <taxon>Ascomycota</taxon>
        <taxon>Pezizomycotina</taxon>
        <taxon>Eurotiomycetes</taxon>
        <taxon>Eurotiomycetidae</taxon>
        <taxon>Eurotiales</taxon>
        <taxon>Trichocomaceae</taxon>
        <taxon>Talaromyces</taxon>
        <taxon>Talaromyces sect. Islandici</taxon>
    </lineage>
</organism>
<sequence length="238" mass="25791">MIKKRGREDPSELASQLVSLPKRSKAAAKLVTEISPDSQAASNGDAIKGAEDATSKEEDEEEEDDDYTSSSGTSSPSSSSDEEDQSDDEDTGETDTKHGDEDVITYVPGRPKPKIQRTNPLGHSGLMSRISSFLPQLQAANVDLEQKLAGGDTKDIIMDDARDDEEQYIEMNLGLGVLKEKRDDDSSDSQDDTSDSDDHEAHENATETGEGHVMARLLGIKPRSKEEAPPGIREVEDG</sequence>
<dbReference type="GeneID" id="55998809"/>